<dbReference type="Gene3D" id="3.40.50.2300">
    <property type="match status" value="1"/>
</dbReference>
<reference evidence="1 2" key="1">
    <citation type="submission" date="2020-05" db="EMBL/GenBank/DDBJ databases">
        <authorList>
            <person name="Khan S.A."/>
            <person name="Jeon C.O."/>
            <person name="Chun B.H."/>
        </authorList>
    </citation>
    <scope>NUCLEOTIDE SEQUENCE [LARGE SCALE GENOMIC DNA]</scope>
    <source>
        <strain evidence="1 2">B156</strain>
    </source>
</reference>
<protein>
    <submittedName>
        <fullName evidence="1">Uncharacterized protein</fullName>
    </submittedName>
</protein>
<proteinExistence type="predicted"/>
<dbReference type="RefSeq" id="WP_171556418.1">
    <property type="nucleotide sequence ID" value="NZ_JABFCS010000001.1"/>
</dbReference>
<name>A0A849K2S4_9BURK</name>
<dbReference type="Proteomes" id="UP000552954">
    <property type="component" value="Unassembled WGS sequence"/>
</dbReference>
<reference evidence="1 2" key="2">
    <citation type="submission" date="2020-06" db="EMBL/GenBank/DDBJ databases">
        <title>Ramlibacter rhizophilus sp. nov., isolated from rhizosphere soil of national flower Mugunghwa from South Korea.</title>
        <authorList>
            <person name="Zheng-Fei Y."/>
            <person name="Huan T."/>
        </authorList>
    </citation>
    <scope>NUCLEOTIDE SEQUENCE [LARGE SCALE GENOMIC DNA]</scope>
    <source>
        <strain evidence="1 2">B156</strain>
    </source>
</reference>
<gene>
    <name evidence="1" type="ORF">HK415_00805</name>
</gene>
<comment type="caution">
    <text evidence="1">The sequence shown here is derived from an EMBL/GenBank/DDBJ whole genome shotgun (WGS) entry which is preliminary data.</text>
</comment>
<accession>A0A849K2S4</accession>
<sequence>MPTPCAWAEAAGAEARGFLGEARILALTANDREADIRRAIEAGVHGYLLVGSPSTS</sequence>
<evidence type="ECO:0000313" key="1">
    <source>
        <dbReference type="EMBL" id="NNU42010.1"/>
    </source>
</evidence>
<dbReference type="AlphaFoldDB" id="A0A849K2S4"/>
<evidence type="ECO:0000313" key="2">
    <source>
        <dbReference type="Proteomes" id="UP000552954"/>
    </source>
</evidence>
<organism evidence="1 2">
    <name type="scientific">Ramlibacter montanisoli</name>
    <dbReference type="NCBI Taxonomy" id="2732512"/>
    <lineage>
        <taxon>Bacteria</taxon>
        <taxon>Pseudomonadati</taxon>
        <taxon>Pseudomonadota</taxon>
        <taxon>Betaproteobacteria</taxon>
        <taxon>Burkholderiales</taxon>
        <taxon>Comamonadaceae</taxon>
        <taxon>Ramlibacter</taxon>
    </lineage>
</organism>
<keyword evidence="2" id="KW-1185">Reference proteome</keyword>
<dbReference type="EMBL" id="JABFCS010000001">
    <property type="protein sequence ID" value="NNU42010.1"/>
    <property type="molecule type" value="Genomic_DNA"/>
</dbReference>